<proteinExistence type="predicted"/>
<dbReference type="STRING" id="587909.SAMN05421810_102904"/>
<dbReference type="OrthoDB" id="3694733at2"/>
<gene>
    <name evidence="1" type="ORF">SAMN05421810_102904</name>
</gene>
<name>A0A1I5R7I6_9PSEU</name>
<evidence type="ECO:0000313" key="1">
    <source>
        <dbReference type="EMBL" id="SFP54261.1"/>
    </source>
</evidence>
<accession>A0A1I5R7I6</accession>
<dbReference type="Proteomes" id="UP000198727">
    <property type="component" value="Unassembled WGS sequence"/>
</dbReference>
<dbReference type="RefSeq" id="WP_092529568.1">
    <property type="nucleotide sequence ID" value="NZ_FOWW01000002.1"/>
</dbReference>
<organism evidence="1 2">
    <name type="scientific">Amycolatopsis arida</name>
    <dbReference type="NCBI Taxonomy" id="587909"/>
    <lineage>
        <taxon>Bacteria</taxon>
        <taxon>Bacillati</taxon>
        <taxon>Actinomycetota</taxon>
        <taxon>Actinomycetes</taxon>
        <taxon>Pseudonocardiales</taxon>
        <taxon>Pseudonocardiaceae</taxon>
        <taxon>Amycolatopsis</taxon>
    </lineage>
</organism>
<evidence type="ECO:0000313" key="2">
    <source>
        <dbReference type="Proteomes" id="UP000198727"/>
    </source>
</evidence>
<reference evidence="2" key="1">
    <citation type="submission" date="2016-10" db="EMBL/GenBank/DDBJ databases">
        <authorList>
            <person name="Varghese N."/>
            <person name="Submissions S."/>
        </authorList>
    </citation>
    <scope>NUCLEOTIDE SEQUENCE [LARGE SCALE GENOMIC DNA]</scope>
    <source>
        <strain evidence="2">CGMCC 4.5579</strain>
    </source>
</reference>
<dbReference type="EMBL" id="FOWW01000002">
    <property type="protein sequence ID" value="SFP54261.1"/>
    <property type="molecule type" value="Genomic_DNA"/>
</dbReference>
<keyword evidence="2" id="KW-1185">Reference proteome</keyword>
<sequence>MGNRSFADAEAFRSAAVSGQIGVDPDAAQTVLRKIRGGKDAVESLLRGAGALAEAPKLGANPVGQAISAKMAKRAAGGDDDSYAQALRNLYIQYDQAEQAIVTAMSRYQEIDDANAQPFRRHV</sequence>
<protein>
    <submittedName>
        <fullName evidence="1">Uncharacterized protein</fullName>
    </submittedName>
</protein>
<dbReference type="AlphaFoldDB" id="A0A1I5R7I6"/>